<reference evidence="2" key="1">
    <citation type="submission" date="2015-06" db="EMBL/GenBank/DDBJ databases">
        <authorList>
            <person name="Hoefler B.C."/>
            <person name="Straight P.D."/>
        </authorList>
    </citation>
    <scope>NUCLEOTIDE SEQUENCE</scope>
</reference>
<keyword evidence="1" id="KW-1133">Transmembrane helix</keyword>
<organism evidence="2">
    <name type="scientific">Bactrocera latifrons</name>
    <name type="common">Malaysian fruit fly</name>
    <name type="synonym">Chaetodacus latifrons</name>
    <dbReference type="NCBI Taxonomy" id="174628"/>
    <lineage>
        <taxon>Eukaryota</taxon>
        <taxon>Metazoa</taxon>
        <taxon>Ecdysozoa</taxon>
        <taxon>Arthropoda</taxon>
        <taxon>Hexapoda</taxon>
        <taxon>Insecta</taxon>
        <taxon>Pterygota</taxon>
        <taxon>Neoptera</taxon>
        <taxon>Endopterygota</taxon>
        <taxon>Diptera</taxon>
        <taxon>Brachycera</taxon>
        <taxon>Muscomorpha</taxon>
        <taxon>Tephritoidea</taxon>
        <taxon>Tephritidae</taxon>
        <taxon>Bactrocera</taxon>
        <taxon>Bactrocera</taxon>
    </lineage>
</organism>
<sequence length="146" mass="16754">MIQFTTSYATIENALQQNINFTLQQTTPASAITTTTTISEITDATPTDTDIEQDDSEHFILIPFAVLLFIVALSALVFLIGRNRRRLAQTYFRRRSEYRYKFEDDSDSQLERGDTHDFDDPSECLLKGKLQIDNSYDSTLRKGIRT</sequence>
<gene>
    <name evidence="2" type="ORF">c0_g1_i2</name>
</gene>
<proteinExistence type="predicted"/>
<dbReference type="OrthoDB" id="7997432at2759"/>
<keyword evidence="1" id="KW-0472">Membrane</keyword>
<accession>A0A0K8V1P5</accession>
<keyword evidence="1" id="KW-0812">Transmembrane</keyword>
<name>A0A0K8V1P5_BACLA</name>
<protein>
    <submittedName>
        <fullName evidence="2">Uncharacterized protein</fullName>
    </submittedName>
</protein>
<dbReference type="AlphaFoldDB" id="A0A0K8V1P5"/>
<evidence type="ECO:0000256" key="1">
    <source>
        <dbReference type="SAM" id="Phobius"/>
    </source>
</evidence>
<feature type="transmembrane region" description="Helical" evidence="1">
    <location>
        <begin position="59"/>
        <end position="80"/>
    </location>
</feature>
<evidence type="ECO:0000313" key="2">
    <source>
        <dbReference type="EMBL" id="JAI32834.1"/>
    </source>
</evidence>
<dbReference type="EMBL" id="GDHF01019480">
    <property type="protein sequence ID" value="JAI32834.1"/>
    <property type="molecule type" value="Transcribed_RNA"/>
</dbReference>